<dbReference type="Pfam" id="PF24802">
    <property type="entry name" value="DUF7703"/>
    <property type="match status" value="1"/>
</dbReference>
<feature type="transmembrane region" description="Helical" evidence="2">
    <location>
        <begin position="118"/>
        <end position="145"/>
    </location>
</feature>
<keyword evidence="2" id="KW-0812">Transmembrane</keyword>
<feature type="region of interest" description="Disordered" evidence="1">
    <location>
        <begin position="259"/>
        <end position="291"/>
    </location>
</feature>
<feature type="transmembrane region" description="Helical" evidence="2">
    <location>
        <begin position="23"/>
        <end position="47"/>
    </location>
</feature>
<keyword evidence="2" id="KW-1133">Transmembrane helix</keyword>
<gene>
    <name evidence="4" type="ORF">B0T10DRAFT_459580</name>
</gene>
<evidence type="ECO:0000313" key="4">
    <source>
        <dbReference type="EMBL" id="KAH6889847.1"/>
    </source>
</evidence>
<feature type="compositionally biased region" description="Polar residues" evidence="1">
    <location>
        <begin position="259"/>
        <end position="269"/>
    </location>
</feature>
<feature type="domain" description="DUF7703" evidence="3">
    <location>
        <begin position="25"/>
        <end position="257"/>
    </location>
</feature>
<evidence type="ECO:0000259" key="3">
    <source>
        <dbReference type="Pfam" id="PF24802"/>
    </source>
</evidence>
<name>A0A9P9APK9_9HYPO</name>
<evidence type="ECO:0000313" key="5">
    <source>
        <dbReference type="Proteomes" id="UP000777438"/>
    </source>
</evidence>
<dbReference type="AlphaFoldDB" id="A0A9P9APK9"/>
<evidence type="ECO:0000256" key="1">
    <source>
        <dbReference type="SAM" id="MobiDB-lite"/>
    </source>
</evidence>
<reference evidence="4 5" key="1">
    <citation type="journal article" date="2021" name="Nat. Commun.">
        <title>Genetic determinants of endophytism in the Arabidopsis root mycobiome.</title>
        <authorList>
            <person name="Mesny F."/>
            <person name="Miyauchi S."/>
            <person name="Thiergart T."/>
            <person name="Pickel B."/>
            <person name="Atanasova L."/>
            <person name="Karlsson M."/>
            <person name="Huettel B."/>
            <person name="Barry K.W."/>
            <person name="Haridas S."/>
            <person name="Chen C."/>
            <person name="Bauer D."/>
            <person name="Andreopoulos W."/>
            <person name="Pangilinan J."/>
            <person name="LaButti K."/>
            <person name="Riley R."/>
            <person name="Lipzen A."/>
            <person name="Clum A."/>
            <person name="Drula E."/>
            <person name="Henrissat B."/>
            <person name="Kohler A."/>
            <person name="Grigoriev I.V."/>
            <person name="Martin F.M."/>
            <person name="Hacquard S."/>
        </authorList>
    </citation>
    <scope>NUCLEOTIDE SEQUENCE [LARGE SCALE GENOMIC DNA]</scope>
    <source>
        <strain evidence="4 5">MPI-CAGE-CH-0241</strain>
    </source>
</reference>
<dbReference type="OrthoDB" id="405906at2759"/>
<comment type="caution">
    <text evidence="4">The sequence shown here is derived from an EMBL/GenBank/DDBJ whole genome shotgun (WGS) entry which is preliminary data.</text>
</comment>
<dbReference type="PANTHER" id="PTHR37013">
    <property type="entry name" value="INTEGRAL MEMBRANE PROTEIN (AFU_ORTHOLOGUE AFUA_1G05950)-RELATED"/>
    <property type="match status" value="1"/>
</dbReference>
<evidence type="ECO:0000256" key="2">
    <source>
        <dbReference type="SAM" id="Phobius"/>
    </source>
</evidence>
<dbReference type="Proteomes" id="UP000777438">
    <property type="component" value="Unassembled WGS sequence"/>
</dbReference>
<feature type="transmembrane region" description="Helical" evidence="2">
    <location>
        <begin position="199"/>
        <end position="220"/>
    </location>
</feature>
<feature type="transmembrane region" description="Helical" evidence="2">
    <location>
        <begin position="54"/>
        <end position="72"/>
    </location>
</feature>
<accession>A0A9P9APK9</accession>
<keyword evidence="2" id="KW-0472">Membrane</keyword>
<proteinExistence type="predicted"/>
<protein>
    <recommendedName>
        <fullName evidence="3">DUF7703 domain-containing protein</fullName>
    </recommendedName>
</protein>
<organism evidence="4 5">
    <name type="scientific">Thelonectria olida</name>
    <dbReference type="NCBI Taxonomy" id="1576542"/>
    <lineage>
        <taxon>Eukaryota</taxon>
        <taxon>Fungi</taxon>
        <taxon>Dikarya</taxon>
        <taxon>Ascomycota</taxon>
        <taxon>Pezizomycotina</taxon>
        <taxon>Sordariomycetes</taxon>
        <taxon>Hypocreomycetidae</taxon>
        <taxon>Hypocreales</taxon>
        <taxon>Nectriaceae</taxon>
        <taxon>Thelonectria</taxon>
    </lineage>
</organism>
<dbReference type="PANTHER" id="PTHR37013:SF3">
    <property type="entry name" value="INTEGRAL MEMBRANE PROTEIN (AFU_ORTHOLOGUE AFUA_1G05950)"/>
    <property type="match status" value="1"/>
</dbReference>
<keyword evidence="5" id="KW-1185">Reference proteome</keyword>
<feature type="transmembrane region" description="Helical" evidence="2">
    <location>
        <begin position="84"/>
        <end position="106"/>
    </location>
</feature>
<dbReference type="EMBL" id="JAGPYM010000010">
    <property type="protein sequence ID" value="KAH6889847.1"/>
    <property type="molecule type" value="Genomic_DNA"/>
</dbReference>
<sequence length="350" mass="39821">MPIPLMAHSGFVKRDDIRYDPEAVMVLICSTLALYNSCELLGLIFATFKRRSGLYFWSILLATFGVIPYTFGWLVDYFNIINDYIAMAIASLGWILLITGQSVVLYSRLHLVLTNPRLLRAVFWMIVFNGVVWHTTMTVLLFVTSSGRTESRSGYSPTFNAMEKTQMTCFCVQEFIISGLYIWKTVDILRTAFGSKRRYLWHLCTVNVVIVIMDVALLVVEYQDHYLVQQGLKVVVYSIKLKLEFLVLDRLVEFVQHRGASNNTPNSGHHTGRFVELSGSQPKTTDKRSTKMPEAIHMEHLNTATVASRRSHSHEGEDGQIKVTTRIDVDGYVVDDTNGSTDELYHKNLS</sequence>
<dbReference type="InterPro" id="IPR056120">
    <property type="entry name" value="DUF7703"/>
</dbReference>